<feature type="transmembrane region" description="Helical" evidence="5">
    <location>
        <begin position="6"/>
        <end position="26"/>
    </location>
</feature>
<evidence type="ECO:0000256" key="1">
    <source>
        <dbReference type="ARBA" id="ARBA00004370"/>
    </source>
</evidence>
<dbReference type="STRING" id="1331007.AALB_3841"/>
<gene>
    <name evidence="7" type="ORF">AALB_3841</name>
</gene>
<feature type="transmembrane region" description="Helical" evidence="5">
    <location>
        <begin position="145"/>
        <end position="171"/>
    </location>
</feature>
<dbReference type="OrthoDB" id="9770329at2"/>
<dbReference type="Proteomes" id="UP000014461">
    <property type="component" value="Unassembled WGS sequence"/>
</dbReference>
<keyword evidence="8" id="KW-1185">Reference proteome</keyword>
<reference evidence="7" key="1">
    <citation type="journal article" date="2013" name="Genome Announc.">
        <title>Draft Genome Sequence of Agarivorans albus Strain MKT 106T, an Agarolytic Marine Bacterium.</title>
        <authorList>
            <person name="Yasuike M."/>
            <person name="Nakamura Y."/>
            <person name="Kai W."/>
            <person name="Fujiwara A."/>
            <person name="Fukui Y."/>
            <person name="Satomi M."/>
            <person name="Sano M."/>
        </authorList>
    </citation>
    <scope>NUCLEOTIDE SEQUENCE [LARGE SCALE GENOMIC DNA]</scope>
</reference>
<dbReference type="GO" id="GO:0016020">
    <property type="term" value="C:membrane"/>
    <property type="evidence" value="ECO:0007669"/>
    <property type="project" value="UniProtKB-SubCell"/>
</dbReference>
<dbReference type="PANTHER" id="PTHR11863">
    <property type="entry name" value="STEROL DESATURASE"/>
    <property type="match status" value="1"/>
</dbReference>
<evidence type="ECO:0000256" key="5">
    <source>
        <dbReference type="SAM" id="Phobius"/>
    </source>
</evidence>
<dbReference type="Pfam" id="PF04116">
    <property type="entry name" value="FA_hydroxylase"/>
    <property type="match status" value="1"/>
</dbReference>
<evidence type="ECO:0000259" key="6">
    <source>
        <dbReference type="Pfam" id="PF04116"/>
    </source>
</evidence>
<dbReference type="GO" id="GO:0016491">
    <property type="term" value="F:oxidoreductase activity"/>
    <property type="evidence" value="ECO:0007669"/>
    <property type="project" value="InterPro"/>
</dbReference>
<evidence type="ECO:0000256" key="4">
    <source>
        <dbReference type="ARBA" id="ARBA00023136"/>
    </source>
</evidence>
<evidence type="ECO:0000313" key="8">
    <source>
        <dbReference type="Proteomes" id="UP000014461"/>
    </source>
</evidence>
<keyword evidence="2 5" id="KW-0812">Transmembrane</keyword>
<dbReference type="InterPro" id="IPR050307">
    <property type="entry name" value="Sterol_Desaturase_Related"/>
</dbReference>
<name>R9PU91_AGAAL</name>
<feature type="transmembrane region" description="Helical" evidence="5">
    <location>
        <begin position="46"/>
        <end position="67"/>
    </location>
</feature>
<keyword evidence="3 5" id="KW-1133">Transmembrane helix</keyword>
<comment type="subcellular location">
    <subcellularLocation>
        <location evidence="1">Membrane</location>
    </subcellularLocation>
</comment>
<keyword evidence="4 5" id="KW-0472">Membrane</keyword>
<comment type="caution">
    <text evidence="7">The sequence shown here is derived from an EMBL/GenBank/DDBJ whole genome shotgun (WGS) entry which is preliminary data.</text>
</comment>
<protein>
    <submittedName>
        <fullName evidence="7">Possible sterol desaturase</fullName>
    </submittedName>
</protein>
<evidence type="ECO:0000256" key="2">
    <source>
        <dbReference type="ARBA" id="ARBA00022692"/>
    </source>
</evidence>
<organism evidence="7 8">
    <name type="scientific">Agarivorans albus MKT 106</name>
    <dbReference type="NCBI Taxonomy" id="1331007"/>
    <lineage>
        <taxon>Bacteria</taxon>
        <taxon>Pseudomonadati</taxon>
        <taxon>Pseudomonadota</taxon>
        <taxon>Gammaproteobacteria</taxon>
        <taxon>Alteromonadales</taxon>
        <taxon>Alteromonadaceae</taxon>
        <taxon>Agarivorans</taxon>
    </lineage>
</organism>
<dbReference type="GO" id="GO:0005506">
    <property type="term" value="F:iron ion binding"/>
    <property type="evidence" value="ECO:0007669"/>
    <property type="project" value="InterPro"/>
</dbReference>
<proteinExistence type="predicted"/>
<feature type="transmembrane region" description="Helical" evidence="5">
    <location>
        <begin position="79"/>
        <end position="100"/>
    </location>
</feature>
<dbReference type="EMBL" id="BARX01000033">
    <property type="protein sequence ID" value="GAD03761.1"/>
    <property type="molecule type" value="Genomic_DNA"/>
</dbReference>
<sequence>MQTLEFWRLGIFVGLLALFMLLEIAWPRHKRSIPRSQRWPANLGLILVNGLCLKLLFPITTLALASWTQHQQWGLFNQLNLSAAIAVPLCVILLDLAIYWQHRLFHSLPWLWRIHRMHHVDPDYDVSLGLRFHPIEIALSMLIKLGLITLLGVPVLAVFLFEVILNGMAMFNHSNLKLPLKLDAFLRKLLVTPDMHRVHHSQRYHEHNANYGFNLAVWDRLFHSYVAQPQDGHSQLKFGLSHWPNAKDNRQLKGLLSLPFRSPSK</sequence>
<dbReference type="GO" id="GO:0008610">
    <property type="term" value="P:lipid biosynthetic process"/>
    <property type="evidence" value="ECO:0007669"/>
    <property type="project" value="InterPro"/>
</dbReference>
<dbReference type="InterPro" id="IPR006694">
    <property type="entry name" value="Fatty_acid_hydroxylase"/>
</dbReference>
<dbReference type="AlphaFoldDB" id="R9PU91"/>
<accession>R9PU91</accession>
<feature type="domain" description="Fatty acid hydroxylase" evidence="6">
    <location>
        <begin position="88"/>
        <end position="223"/>
    </location>
</feature>
<evidence type="ECO:0000313" key="7">
    <source>
        <dbReference type="EMBL" id="GAD03761.1"/>
    </source>
</evidence>
<evidence type="ECO:0000256" key="3">
    <source>
        <dbReference type="ARBA" id="ARBA00022989"/>
    </source>
</evidence>